<name>A0A0L0BMT5_LUCCU</name>
<evidence type="ECO:0000256" key="7">
    <source>
        <dbReference type="RuleBase" id="RU366055"/>
    </source>
</evidence>
<dbReference type="Pfam" id="PF01223">
    <property type="entry name" value="Endonuclease_NS"/>
    <property type="match status" value="1"/>
</dbReference>
<accession>A0A0L0BMT5</accession>
<keyword evidence="4 7" id="KW-0255">Endonuclease</keyword>
<evidence type="ECO:0000256" key="3">
    <source>
        <dbReference type="ARBA" id="ARBA00022723"/>
    </source>
</evidence>
<dbReference type="EMBL" id="JRES01001642">
    <property type="protein sequence ID" value="KNC21248.1"/>
    <property type="molecule type" value="Genomic_DNA"/>
</dbReference>
<dbReference type="GO" id="GO:0006309">
    <property type="term" value="P:apoptotic DNA fragmentation"/>
    <property type="evidence" value="ECO:0007669"/>
    <property type="project" value="TreeGrafter"/>
</dbReference>
<dbReference type="SUPFAM" id="SSF54060">
    <property type="entry name" value="His-Me finger endonucleases"/>
    <property type="match status" value="1"/>
</dbReference>
<comment type="cofactor">
    <cofactor evidence="7">
        <name>Mg(2+)</name>
        <dbReference type="ChEBI" id="CHEBI:18420"/>
    </cofactor>
</comment>
<protein>
    <recommendedName>
        <fullName evidence="7">Endonuclease</fullName>
        <ecNumber evidence="7">3.1.30.-</ecNumber>
    </recommendedName>
</protein>
<dbReference type="GO" id="GO:0004521">
    <property type="term" value="F:RNA endonuclease activity"/>
    <property type="evidence" value="ECO:0007669"/>
    <property type="project" value="TreeGrafter"/>
</dbReference>
<dbReference type="Gene3D" id="3.40.570.10">
    <property type="entry name" value="Extracellular Endonuclease, subunit A"/>
    <property type="match status" value="1"/>
</dbReference>
<sequence length="356" mass="41791">MDSVSEINGICEYNTHFLKYDWHLMLKYENGTLELLREPAVQDGTIIYMVCNSDDIKEVSCENGEFNPQLSSLGGCPNRMKPQLKLEHDKKLCTYNLYRVGYKIHCKDNDYFFETYKVCFDYDRKRAVFTINEAYPFVIPRPYGMMFDPDEIFTMKIFSAYNKRDIYAQFRRILGDEQRFMPDNAGEERFDRGHLTPVADYMSNTLIATTFKMINVIPQFHPINDGNWKQMEEWARSPINTPAKVCSGAFHWVLHLLDTDGYLRAMYLRDDIIPIPLWTYKIVLNRNGIRTVFLQYNNIHDKQMPPKIPGEICPEVACPSNIHLAKSNYWGYTFCCEPEHFITNIVPNLKVFDAKY</sequence>
<reference evidence="9 10" key="1">
    <citation type="journal article" date="2015" name="Nat. Commun.">
        <title>Lucilia cuprina genome unlocks parasitic fly biology to underpin future interventions.</title>
        <authorList>
            <person name="Anstead C.A."/>
            <person name="Korhonen P.K."/>
            <person name="Young N.D."/>
            <person name="Hall R.S."/>
            <person name="Jex A.R."/>
            <person name="Murali S.C."/>
            <person name="Hughes D.S."/>
            <person name="Lee S.F."/>
            <person name="Perry T."/>
            <person name="Stroehlein A.J."/>
            <person name="Ansell B.R."/>
            <person name="Breugelmans B."/>
            <person name="Hofmann A."/>
            <person name="Qu J."/>
            <person name="Dugan S."/>
            <person name="Lee S.L."/>
            <person name="Chao H."/>
            <person name="Dinh H."/>
            <person name="Han Y."/>
            <person name="Doddapaneni H.V."/>
            <person name="Worley K.C."/>
            <person name="Muzny D.M."/>
            <person name="Ioannidis P."/>
            <person name="Waterhouse R.M."/>
            <person name="Zdobnov E.M."/>
            <person name="James P.J."/>
            <person name="Bagnall N.H."/>
            <person name="Kotze A.C."/>
            <person name="Gibbs R.A."/>
            <person name="Richards S."/>
            <person name="Batterham P."/>
            <person name="Gasser R.B."/>
        </authorList>
    </citation>
    <scope>NUCLEOTIDE SEQUENCE [LARGE SCALE GENOMIC DNA]</scope>
    <source>
        <strain evidence="9 10">LS</strain>
        <tissue evidence="9">Full body</tissue>
    </source>
</reference>
<dbReference type="InterPro" id="IPR040255">
    <property type="entry name" value="Non-specific_endonuclease"/>
</dbReference>
<evidence type="ECO:0000256" key="2">
    <source>
        <dbReference type="ARBA" id="ARBA00022722"/>
    </source>
</evidence>
<dbReference type="OMA" id="INRGHMV"/>
<proteinExistence type="inferred from homology"/>
<dbReference type="PROSITE" id="PS01070">
    <property type="entry name" value="NUCLEASE_NON_SPEC"/>
    <property type="match status" value="1"/>
</dbReference>
<dbReference type="GO" id="GO:0005743">
    <property type="term" value="C:mitochondrial inner membrane"/>
    <property type="evidence" value="ECO:0007669"/>
    <property type="project" value="TreeGrafter"/>
</dbReference>
<comment type="similarity">
    <text evidence="1 7">Belongs to the DNA/RNA non-specific endonuclease family.</text>
</comment>
<dbReference type="GO" id="GO:0000014">
    <property type="term" value="F:single-stranded DNA endodeoxyribonuclease activity"/>
    <property type="evidence" value="ECO:0007669"/>
    <property type="project" value="TreeGrafter"/>
</dbReference>
<keyword evidence="2 7" id="KW-0540">Nuclease</keyword>
<keyword evidence="3 6" id="KW-0479">Metal-binding</keyword>
<gene>
    <name evidence="9" type="ORF">FF38_13917</name>
</gene>
<evidence type="ECO:0000256" key="1">
    <source>
        <dbReference type="ARBA" id="ARBA00010052"/>
    </source>
</evidence>
<organism evidence="9 10">
    <name type="scientific">Lucilia cuprina</name>
    <name type="common">Green bottle fly</name>
    <name type="synonym">Australian sheep blowfly</name>
    <dbReference type="NCBI Taxonomy" id="7375"/>
    <lineage>
        <taxon>Eukaryota</taxon>
        <taxon>Metazoa</taxon>
        <taxon>Ecdysozoa</taxon>
        <taxon>Arthropoda</taxon>
        <taxon>Hexapoda</taxon>
        <taxon>Insecta</taxon>
        <taxon>Pterygota</taxon>
        <taxon>Neoptera</taxon>
        <taxon>Endopterygota</taxon>
        <taxon>Diptera</taxon>
        <taxon>Brachycera</taxon>
        <taxon>Muscomorpha</taxon>
        <taxon>Oestroidea</taxon>
        <taxon>Calliphoridae</taxon>
        <taxon>Luciliinae</taxon>
        <taxon>Lucilia</taxon>
    </lineage>
</organism>
<evidence type="ECO:0000256" key="4">
    <source>
        <dbReference type="ARBA" id="ARBA00022759"/>
    </source>
</evidence>
<evidence type="ECO:0000313" key="9">
    <source>
        <dbReference type="EMBL" id="KNC21248.1"/>
    </source>
</evidence>
<dbReference type="InterPro" id="IPR018524">
    <property type="entry name" value="DNA/RNA_endonuclease_AS"/>
</dbReference>
<dbReference type="Proteomes" id="UP000037069">
    <property type="component" value="Unassembled WGS sequence"/>
</dbReference>
<dbReference type="EC" id="3.1.30.-" evidence="7"/>
<dbReference type="STRING" id="7375.A0A0L0BMT5"/>
<evidence type="ECO:0000259" key="8">
    <source>
        <dbReference type="SMART" id="SM00892"/>
    </source>
</evidence>
<dbReference type="PANTHER" id="PTHR13966:SF17">
    <property type="entry name" value="ENDONUCLEASE-RELATED"/>
    <property type="match status" value="1"/>
</dbReference>
<feature type="active site" description="Proton acceptor" evidence="5">
    <location>
        <position position="194"/>
    </location>
</feature>
<keyword evidence="10" id="KW-1185">Reference proteome</keyword>
<comment type="caution">
    <text evidence="9">The sequence shown here is derived from an EMBL/GenBank/DDBJ whole genome shotgun (WGS) entry which is preliminary data.</text>
</comment>
<evidence type="ECO:0000313" key="10">
    <source>
        <dbReference type="Proteomes" id="UP000037069"/>
    </source>
</evidence>
<dbReference type="InterPro" id="IPR001604">
    <property type="entry name" value="Endo_G_ENPP1-like_dom"/>
</dbReference>
<feature type="domain" description="DNA/RNA non-specific endonuclease/pyrophosphatase/phosphodiesterase" evidence="8">
    <location>
        <begin position="112"/>
        <end position="341"/>
    </location>
</feature>
<dbReference type="GO" id="GO:0005634">
    <property type="term" value="C:nucleus"/>
    <property type="evidence" value="ECO:0007669"/>
    <property type="project" value="TreeGrafter"/>
</dbReference>
<dbReference type="PANTHER" id="PTHR13966">
    <property type="entry name" value="ENDONUCLEASE RELATED"/>
    <property type="match status" value="1"/>
</dbReference>
<dbReference type="InterPro" id="IPR044925">
    <property type="entry name" value="His-Me_finger_sf"/>
</dbReference>
<dbReference type="GO" id="GO:0003676">
    <property type="term" value="F:nucleic acid binding"/>
    <property type="evidence" value="ECO:0007669"/>
    <property type="project" value="InterPro"/>
</dbReference>
<evidence type="ECO:0000256" key="6">
    <source>
        <dbReference type="PIRSR" id="PIRSR640255-2"/>
    </source>
</evidence>
<dbReference type="AlphaFoldDB" id="A0A0L0BMT5"/>
<dbReference type="GO" id="GO:0046872">
    <property type="term" value="F:metal ion binding"/>
    <property type="evidence" value="ECO:0007669"/>
    <property type="project" value="UniProtKB-KW"/>
</dbReference>
<evidence type="ECO:0000256" key="5">
    <source>
        <dbReference type="PIRSR" id="PIRSR640255-1"/>
    </source>
</evidence>
<keyword evidence="7" id="KW-0378">Hydrolase</keyword>
<dbReference type="SMART" id="SM00892">
    <property type="entry name" value="Endonuclease_NS"/>
    <property type="match status" value="1"/>
</dbReference>
<feature type="binding site" evidence="6">
    <location>
        <position position="224"/>
    </location>
    <ligand>
        <name>Mg(2+)</name>
        <dbReference type="ChEBI" id="CHEBI:18420"/>
        <note>catalytic</note>
    </ligand>
</feature>
<dbReference type="OrthoDB" id="8194122at2759"/>
<dbReference type="InterPro" id="IPR044929">
    <property type="entry name" value="DNA/RNA_non-sp_Endonuclease_sf"/>
</dbReference>